<evidence type="ECO:0000313" key="2">
    <source>
        <dbReference type="EMBL" id="SBW22544.1"/>
    </source>
</evidence>
<evidence type="ECO:0000313" key="3">
    <source>
        <dbReference type="Proteomes" id="UP000199013"/>
    </source>
</evidence>
<name>A0A1C3NYB7_9ACTN</name>
<keyword evidence="1" id="KW-0472">Membrane</keyword>
<keyword evidence="1" id="KW-0812">Transmembrane</keyword>
<protein>
    <submittedName>
        <fullName evidence="2">Uncharacterized protein</fullName>
    </submittedName>
</protein>
<reference evidence="3" key="1">
    <citation type="submission" date="2016-02" db="EMBL/GenBank/DDBJ databases">
        <authorList>
            <person name="Wibberg D."/>
        </authorList>
    </citation>
    <scope>NUCLEOTIDE SEQUENCE [LARGE SCALE GENOMIC DNA]</scope>
</reference>
<evidence type="ECO:0000256" key="1">
    <source>
        <dbReference type="SAM" id="Phobius"/>
    </source>
</evidence>
<keyword evidence="3" id="KW-1185">Reference proteome</keyword>
<proteinExistence type="predicted"/>
<accession>A0A1C3NYB7</accession>
<organism evidence="2 3">
    <name type="scientific">Candidatus Protofrankia californiensis</name>
    <dbReference type="NCBI Taxonomy" id="1839754"/>
    <lineage>
        <taxon>Bacteria</taxon>
        <taxon>Bacillati</taxon>
        <taxon>Actinomycetota</taxon>
        <taxon>Actinomycetes</taxon>
        <taxon>Frankiales</taxon>
        <taxon>Frankiaceae</taxon>
        <taxon>Protofrankia</taxon>
    </lineage>
</organism>
<dbReference type="EMBL" id="FLUV01001189">
    <property type="protein sequence ID" value="SBW22544.1"/>
    <property type="molecule type" value="Genomic_DNA"/>
</dbReference>
<feature type="transmembrane region" description="Helical" evidence="1">
    <location>
        <begin position="32"/>
        <end position="52"/>
    </location>
</feature>
<gene>
    <name evidence="2" type="ORF">FDG2_2795</name>
</gene>
<keyword evidence="1" id="KW-1133">Transmembrane helix</keyword>
<dbReference type="AlphaFoldDB" id="A0A1C3NYB7"/>
<dbReference type="Proteomes" id="UP000199013">
    <property type="component" value="Unassembled WGS sequence"/>
</dbReference>
<sequence>MNGLVAPRQVTSFASVLLAPSPDPMTLDGTNIWILGAPGAAGCVVVGPGLLLPSAISP</sequence>